<keyword evidence="4 16" id="KW-0169">Cobalamin biosynthesis</keyword>
<dbReference type="InterPro" id="IPR012409">
    <property type="entry name" value="Sirohaem_synth"/>
</dbReference>
<evidence type="ECO:0000256" key="13">
    <source>
        <dbReference type="ARBA" id="ARBA00025705"/>
    </source>
</evidence>
<comment type="function">
    <text evidence="16">Multifunctional enzyme that catalyzes the SAM-dependent methylations of uroporphyrinogen III at position C-2 and C-7 to form precorrin-2 via precorrin-1. Then it catalyzes the NAD-dependent ring dehydrogenation of precorrin-2 to yield sirohydrochlorin. Finally, it catalyzes the ferrochelation of sirohydrochlorin to yield siroheme.</text>
</comment>
<comment type="pathway">
    <text evidence="16">Porphyrin-containing compound metabolism; siroheme biosynthesis; siroheme from sirohydrochlorin: step 1/1.</text>
</comment>
<feature type="binding site" evidence="16">
    <location>
        <position position="224"/>
    </location>
    <ligand>
        <name>S-adenosyl-L-methionine</name>
        <dbReference type="ChEBI" id="CHEBI:59789"/>
    </ligand>
</feature>
<dbReference type="Proteomes" id="UP000093070">
    <property type="component" value="Chromosome"/>
</dbReference>
<evidence type="ECO:0000256" key="8">
    <source>
        <dbReference type="ARBA" id="ARBA00023002"/>
    </source>
</evidence>
<dbReference type="InterPro" id="IPR035996">
    <property type="entry name" value="4pyrrol_Methylase_sf"/>
</dbReference>
<name>A0A1B2H8S9_BUCDN</name>
<dbReference type="InterPro" id="IPR036291">
    <property type="entry name" value="NAD(P)-bd_dom_sf"/>
</dbReference>
<dbReference type="CDD" id="cd11642">
    <property type="entry name" value="SUMT"/>
    <property type="match status" value="1"/>
</dbReference>
<dbReference type="GO" id="GO:0051266">
    <property type="term" value="F:sirohydrochlorin ferrochelatase activity"/>
    <property type="evidence" value="ECO:0007669"/>
    <property type="project" value="UniProtKB-EC"/>
</dbReference>
<dbReference type="STRING" id="118101.ATN01_02115"/>
<comment type="catalytic activity">
    <reaction evidence="16">
        <text>uroporphyrinogen III + 2 S-adenosyl-L-methionine = precorrin-2 + 2 S-adenosyl-L-homocysteine + H(+)</text>
        <dbReference type="Rhea" id="RHEA:32459"/>
        <dbReference type="ChEBI" id="CHEBI:15378"/>
        <dbReference type="ChEBI" id="CHEBI:57308"/>
        <dbReference type="ChEBI" id="CHEBI:57856"/>
        <dbReference type="ChEBI" id="CHEBI:58827"/>
        <dbReference type="ChEBI" id="CHEBI:59789"/>
        <dbReference type="EC" id="2.1.1.107"/>
    </reaction>
</comment>
<keyword evidence="8 16" id="KW-0560">Oxidoreductase</keyword>
<dbReference type="InterPro" id="IPR014777">
    <property type="entry name" value="4pyrrole_Mease_sub1"/>
</dbReference>
<feature type="active site" description="Proton acceptor" evidence="16 17">
    <location>
        <position position="247"/>
    </location>
</feature>
<dbReference type="Gene3D" id="3.40.50.720">
    <property type="entry name" value="NAD(P)-binding Rossmann-like Domain"/>
    <property type="match status" value="1"/>
</dbReference>
<comment type="pathway">
    <text evidence="15 16">Cofactor biosynthesis; adenosylcobalamin biosynthesis; precorrin-2 from uroporphyrinogen III: step 1/1.</text>
</comment>
<evidence type="ECO:0000256" key="3">
    <source>
        <dbReference type="ARBA" id="ARBA00022553"/>
    </source>
</evidence>
<sequence length="474" mass="53378">MNYLPLFLDLTSKNILIVGGGEVAFNKITLLLKANAKVNVIAKDLCTDVENLLHENKITWISREFDSLFLKKMFLVIAATNDLKLNQYVFKLCNNRCLFVNVVDDKSKCSFIFPSIIDRSPIIISLSSGGTAPVLLRLLREKIESILPMKLGKVAKISGKWREVVKNSFNSLLARRRFWEKLFKGIFTEHILNENTEQATRILKNTLQEHTLLKGQISLVGAGPGDSGLLTLRGLQVLQQADVVLYDRLVSKDILNLIRRDAKRIYVGKRVGVKTISQEKIIKLLIFLARQGKRVVRLKGGDSFIFGRGGEEIEAAKNADIDFQIIPGITSAIGISAYTGIPLTHRKYSHGVVFITGHKYKNNFVNNFSILCNPFYTLVVYMGTLNAIEISEKLIMYGRLKSTPIAIISEGTTMNQKVIIGRLDEIKKIIHLIKTPSLLIIGEVVLFHEKLKWFNTNHSFNNIDNISNSIIKLI</sequence>
<keyword evidence="10 16" id="KW-0456">Lyase</keyword>
<proteinExistence type="inferred from homology"/>
<keyword evidence="7 16" id="KW-0949">S-adenosyl-L-methionine</keyword>
<evidence type="ECO:0000256" key="12">
    <source>
        <dbReference type="ARBA" id="ARBA00023268"/>
    </source>
</evidence>
<dbReference type="Gene3D" id="3.40.1010.10">
    <property type="entry name" value="Cobalt-precorrin-4 Transmethylase, Domain 1"/>
    <property type="match status" value="1"/>
</dbReference>
<accession>A0A1B2H8S9</accession>
<evidence type="ECO:0000256" key="17">
    <source>
        <dbReference type="PIRSR" id="PIRSR036426-1"/>
    </source>
</evidence>
<dbReference type="InterPro" id="IPR006367">
    <property type="entry name" value="Sirohaem_synthase_N"/>
</dbReference>
<dbReference type="UniPathway" id="UPA00148">
    <property type="reaction ID" value="UER00211"/>
</dbReference>
<feature type="binding site" evidence="16">
    <location>
        <begin position="22"/>
        <end position="23"/>
    </location>
    <ligand>
        <name>NAD(+)</name>
        <dbReference type="ChEBI" id="CHEBI:57540"/>
    </ligand>
</feature>
<evidence type="ECO:0000256" key="18">
    <source>
        <dbReference type="RuleBase" id="RU003960"/>
    </source>
</evidence>
<dbReference type="SUPFAM" id="SSF51735">
    <property type="entry name" value="NAD(P)-binding Rossmann-fold domains"/>
    <property type="match status" value="1"/>
</dbReference>
<keyword evidence="3 16" id="KW-0597">Phosphoprotein</keyword>
<evidence type="ECO:0000313" key="22">
    <source>
        <dbReference type="Proteomes" id="UP000093070"/>
    </source>
</evidence>
<comment type="similarity">
    <text evidence="16">In the N-terminal section; belongs to the precorrin-2 dehydrogenase / sirohydrochlorin ferrochelatase family.</text>
</comment>
<gene>
    <name evidence="16" type="primary">cysG</name>
    <name evidence="21" type="ORF">ATN01_02115</name>
</gene>
<keyword evidence="12 16" id="KW-0511">Multifunctional enzyme</keyword>
<comment type="similarity">
    <text evidence="2 18">Belongs to the precorrin methyltransferase family.</text>
</comment>
<dbReference type="PROSITE" id="PS00839">
    <property type="entry name" value="SUMT_1"/>
    <property type="match status" value="1"/>
</dbReference>
<dbReference type="GO" id="GO:0051287">
    <property type="term" value="F:NAD binding"/>
    <property type="evidence" value="ECO:0007669"/>
    <property type="project" value="InterPro"/>
</dbReference>
<evidence type="ECO:0000256" key="7">
    <source>
        <dbReference type="ARBA" id="ARBA00022691"/>
    </source>
</evidence>
<dbReference type="UniPathway" id="UPA00262">
    <property type="reaction ID" value="UER00211"/>
</dbReference>
<feature type="binding site" evidence="16">
    <location>
        <position position="411"/>
    </location>
    <ligand>
        <name>S-adenosyl-L-methionine</name>
        <dbReference type="ChEBI" id="CHEBI:59789"/>
    </ligand>
</feature>
<comment type="catalytic activity">
    <reaction evidence="16">
        <text>siroheme + 2 H(+) = sirohydrochlorin + Fe(2+)</text>
        <dbReference type="Rhea" id="RHEA:24360"/>
        <dbReference type="ChEBI" id="CHEBI:15378"/>
        <dbReference type="ChEBI" id="CHEBI:29033"/>
        <dbReference type="ChEBI" id="CHEBI:58351"/>
        <dbReference type="ChEBI" id="CHEBI:60052"/>
        <dbReference type="EC" id="4.99.1.4"/>
    </reaction>
</comment>
<dbReference type="InterPro" id="IPR014776">
    <property type="entry name" value="4pyrrole_Mease_sub2"/>
</dbReference>
<reference evidence="21 22" key="1">
    <citation type="submission" date="2015-11" db="EMBL/GenBank/DDBJ databases">
        <title>The complete genome of Buchnera aphidicola from Diuraphis noxia biotype SAM.</title>
        <authorList>
            <person name="Burger N.F.V."/>
            <person name="Oberholster A.-M."/>
        </authorList>
    </citation>
    <scope>NUCLEOTIDE SEQUENCE [LARGE SCALE GENOMIC DNA]</scope>
    <source>
        <strain evidence="21">SAM</strain>
    </source>
</reference>
<dbReference type="NCBIfam" id="NF007922">
    <property type="entry name" value="PRK10637.1"/>
    <property type="match status" value="1"/>
</dbReference>
<dbReference type="Gene3D" id="1.10.8.210">
    <property type="entry name" value="Sirohaem synthase, dimerisation domain"/>
    <property type="match status" value="1"/>
</dbReference>
<dbReference type="FunFam" id="3.30.950.10:FF:000001">
    <property type="entry name" value="Siroheme synthase"/>
    <property type="match status" value="1"/>
</dbReference>
<dbReference type="PIRSF" id="PIRSF036426">
    <property type="entry name" value="Sirohaem_synth"/>
    <property type="match status" value="1"/>
</dbReference>
<evidence type="ECO:0000256" key="14">
    <source>
        <dbReference type="ARBA" id="ARBA00047561"/>
    </source>
</evidence>
<dbReference type="InterPro" id="IPR037115">
    <property type="entry name" value="Sirohaem_synt_dimer_dom_sf"/>
</dbReference>
<comment type="pathway">
    <text evidence="13 16">Porphyrin-containing compound metabolism; siroheme biosynthesis; precorrin-2 from uroporphyrinogen III: step 1/1.</text>
</comment>
<feature type="active site" description="Proton donor" evidence="16 17">
    <location>
        <position position="269"/>
    </location>
</feature>
<dbReference type="SUPFAM" id="SSF75615">
    <property type="entry name" value="Siroheme synthase middle domains-like"/>
    <property type="match status" value="1"/>
</dbReference>
<dbReference type="PANTHER" id="PTHR45790">
    <property type="entry name" value="SIROHEME SYNTHASE-RELATED"/>
    <property type="match status" value="1"/>
</dbReference>
<feature type="domain" description="Sirohaem synthase dimerisation" evidence="20">
    <location>
        <begin position="151"/>
        <end position="206"/>
    </location>
</feature>
<dbReference type="NCBIfam" id="TIGR01470">
    <property type="entry name" value="cysG_Nterm"/>
    <property type="match status" value="1"/>
</dbReference>
<feature type="domain" description="Tetrapyrrole methylase" evidence="19">
    <location>
        <begin position="217"/>
        <end position="426"/>
    </location>
</feature>
<feature type="binding site" evidence="16">
    <location>
        <position position="382"/>
    </location>
    <ligand>
        <name>S-adenosyl-L-methionine</name>
        <dbReference type="ChEBI" id="CHEBI:59789"/>
    </ligand>
</feature>
<dbReference type="Gene3D" id="3.30.160.110">
    <property type="entry name" value="Siroheme synthase, domain 2"/>
    <property type="match status" value="1"/>
</dbReference>
<dbReference type="Pfam" id="PF10414">
    <property type="entry name" value="CysG_dimeriser"/>
    <property type="match status" value="1"/>
</dbReference>
<dbReference type="EC" id="2.1.1.107" evidence="16"/>
<evidence type="ECO:0000256" key="4">
    <source>
        <dbReference type="ARBA" id="ARBA00022573"/>
    </source>
</evidence>
<evidence type="ECO:0000313" key="21">
    <source>
        <dbReference type="EMBL" id="ANZ22623.1"/>
    </source>
</evidence>
<dbReference type="GO" id="GO:0004851">
    <property type="term" value="F:uroporphyrin-III C-methyltransferase activity"/>
    <property type="evidence" value="ECO:0007669"/>
    <property type="project" value="UniProtKB-UniRule"/>
</dbReference>
<dbReference type="InterPro" id="IPR000878">
    <property type="entry name" value="4pyrrol_Mease"/>
</dbReference>
<evidence type="ECO:0000256" key="6">
    <source>
        <dbReference type="ARBA" id="ARBA00022679"/>
    </source>
</evidence>
<protein>
    <recommendedName>
        <fullName evidence="16">Siroheme synthase</fullName>
    </recommendedName>
    <domain>
        <recommendedName>
            <fullName evidence="16">Uroporphyrinogen-III C-methyltransferase</fullName>
            <shortName evidence="16">Urogen III methylase</shortName>
            <ecNumber evidence="16">2.1.1.107</ecNumber>
        </recommendedName>
        <alternativeName>
            <fullName evidence="16">SUMT</fullName>
        </alternativeName>
        <alternativeName>
            <fullName evidence="16">Uroporphyrinogen III methylase</fullName>
            <shortName evidence="16">UROM</shortName>
        </alternativeName>
    </domain>
    <domain>
        <recommendedName>
            <fullName evidence="16">Precorrin-2 dehydrogenase</fullName>
            <ecNumber evidence="16">1.3.1.76</ecNumber>
        </recommendedName>
    </domain>
    <domain>
        <recommendedName>
            <fullName evidence="16">Sirohydrochlorin ferrochelatase</fullName>
            <ecNumber evidence="16">4.99.1.4</ecNumber>
        </recommendedName>
    </domain>
</protein>
<evidence type="ECO:0000256" key="9">
    <source>
        <dbReference type="ARBA" id="ARBA00023027"/>
    </source>
</evidence>
<comment type="catalytic activity">
    <reaction evidence="14 16">
        <text>precorrin-2 + NAD(+) = sirohydrochlorin + NADH + 2 H(+)</text>
        <dbReference type="Rhea" id="RHEA:15613"/>
        <dbReference type="ChEBI" id="CHEBI:15378"/>
        <dbReference type="ChEBI" id="CHEBI:57540"/>
        <dbReference type="ChEBI" id="CHEBI:57945"/>
        <dbReference type="ChEBI" id="CHEBI:58351"/>
        <dbReference type="ChEBI" id="CHEBI:58827"/>
        <dbReference type="EC" id="1.3.1.76"/>
    </reaction>
</comment>
<keyword evidence="9 16" id="KW-0520">NAD</keyword>
<dbReference type="InterPro" id="IPR006366">
    <property type="entry name" value="CobA/CysG_C"/>
</dbReference>
<dbReference type="EC" id="1.3.1.76" evidence="16"/>
<dbReference type="RefSeq" id="WP_075433445.1">
    <property type="nucleotide sequence ID" value="NZ_CP013259.1"/>
</dbReference>
<dbReference type="FunFam" id="3.30.160.110:FF:000001">
    <property type="entry name" value="Siroheme synthase"/>
    <property type="match status" value="1"/>
</dbReference>
<evidence type="ECO:0000256" key="2">
    <source>
        <dbReference type="ARBA" id="ARBA00005879"/>
    </source>
</evidence>
<dbReference type="Pfam" id="PF00590">
    <property type="entry name" value="TP_methylase"/>
    <property type="match status" value="1"/>
</dbReference>
<dbReference type="GO" id="GO:0019354">
    <property type="term" value="P:siroheme biosynthetic process"/>
    <property type="evidence" value="ECO:0007669"/>
    <property type="project" value="UniProtKB-UniRule"/>
</dbReference>
<feature type="region of interest" description="Uroporphyrinogen-III C-methyltransferase" evidence="16">
    <location>
        <begin position="215"/>
        <end position="474"/>
    </location>
</feature>
<comment type="caution">
    <text evidence="16">Lacks conserved residue(s) required for the propagation of feature annotation.</text>
</comment>
<organism evidence="21 22">
    <name type="scientific">Buchnera aphidicola subsp. Diuraphis noxia</name>
    <dbReference type="NCBI Taxonomy" id="118101"/>
    <lineage>
        <taxon>Bacteria</taxon>
        <taxon>Pseudomonadati</taxon>
        <taxon>Pseudomonadota</taxon>
        <taxon>Gammaproteobacteria</taxon>
        <taxon>Enterobacterales</taxon>
        <taxon>Erwiniaceae</taxon>
        <taxon>Buchnera</taxon>
    </lineage>
</organism>
<comment type="similarity">
    <text evidence="16">In the C-terminal section; belongs to the precorrin methyltransferase family.</text>
</comment>
<evidence type="ECO:0000259" key="20">
    <source>
        <dbReference type="Pfam" id="PF10414"/>
    </source>
</evidence>
<comment type="pathway">
    <text evidence="16">Cofactor biosynthesis; adenosylcobalamin biosynthesis; sirohydrochlorin from precorrin-2: step 1/1.</text>
</comment>
<feature type="region of interest" description="Precorrin-2 dehydrogenase / sirohydrochlorin ferrochelatase" evidence="16">
    <location>
        <begin position="1"/>
        <end position="203"/>
    </location>
</feature>
<dbReference type="EC" id="4.99.1.4" evidence="16"/>
<keyword evidence="11 16" id="KW-0627">Porphyrin biosynthesis</keyword>
<dbReference type="Gene3D" id="3.30.950.10">
    <property type="entry name" value="Methyltransferase, Cobalt-precorrin-4 Transmethylase, Domain 2"/>
    <property type="match status" value="1"/>
</dbReference>
<evidence type="ECO:0000256" key="10">
    <source>
        <dbReference type="ARBA" id="ARBA00023239"/>
    </source>
</evidence>
<evidence type="ECO:0000256" key="11">
    <source>
        <dbReference type="ARBA" id="ARBA00023244"/>
    </source>
</evidence>
<dbReference type="FunFam" id="3.40.1010.10:FF:000001">
    <property type="entry name" value="Siroheme synthase"/>
    <property type="match status" value="1"/>
</dbReference>
<dbReference type="AlphaFoldDB" id="A0A1B2H8S9"/>
<keyword evidence="5 16" id="KW-0489">Methyltransferase</keyword>
<dbReference type="InterPro" id="IPR019478">
    <property type="entry name" value="Sirohaem_synthase_dimer_dom"/>
</dbReference>
<dbReference type="PANTHER" id="PTHR45790:SF1">
    <property type="entry name" value="SIROHEME SYNTHASE"/>
    <property type="match status" value="1"/>
</dbReference>
<dbReference type="NCBIfam" id="NF004790">
    <property type="entry name" value="PRK06136.1"/>
    <property type="match status" value="1"/>
</dbReference>
<dbReference type="GO" id="GO:0043115">
    <property type="term" value="F:precorrin-2 dehydrogenase activity"/>
    <property type="evidence" value="ECO:0007669"/>
    <property type="project" value="UniProtKB-UniRule"/>
</dbReference>
<feature type="binding site" evidence="16">
    <location>
        <begin position="43"/>
        <end position="44"/>
    </location>
    <ligand>
        <name>NAD(+)</name>
        <dbReference type="ChEBI" id="CHEBI:57540"/>
    </ligand>
</feature>
<dbReference type="EMBL" id="CP013259">
    <property type="protein sequence ID" value="ANZ22623.1"/>
    <property type="molecule type" value="Genomic_DNA"/>
</dbReference>
<dbReference type="SUPFAM" id="SSF53790">
    <property type="entry name" value="Tetrapyrrole methylase"/>
    <property type="match status" value="1"/>
</dbReference>
<dbReference type="PATRIC" id="fig|118101.4.peg.419"/>
<dbReference type="GO" id="GO:0032259">
    <property type="term" value="P:methylation"/>
    <property type="evidence" value="ECO:0007669"/>
    <property type="project" value="UniProtKB-KW"/>
</dbReference>
<evidence type="ECO:0000256" key="5">
    <source>
        <dbReference type="ARBA" id="ARBA00022603"/>
    </source>
</evidence>
<evidence type="ECO:0000256" key="15">
    <source>
        <dbReference type="ARBA" id="ARBA00060548"/>
    </source>
</evidence>
<dbReference type="OrthoDB" id="9815856at2"/>
<dbReference type="Pfam" id="PF13241">
    <property type="entry name" value="NAD_binding_7"/>
    <property type="match status" value="1"/>
</dbReference>
<feature type="binding site" evidence="16">
    <location>
        <begin position="300"/>
        <end position="302"/>
    </location>
    <ligand>
        <name>S-adenosyl-L-methionine</name>
        <dbReference type="ChEBI" id="CHEBI:59789"/>
    </ligand>
</feature>
<dbReference type="GO" id="GO:0009236">
    <property type="term" value="P:cobalamin biosynthetic process"/>
    <property type="evidence" value="ECO:0007669"/>
    <property type="project" value="UniProtKB-UniRule"/>
</dbReference>
<dbReference type="PROSITE" id="PS00840">
    <property type="entry name" value="SUMT_2"/>
    <property type="match status" value="1"/>
</dbReference>
<comment type="pathway">
    <text evidence="1 16">Porphyrin-containing compound metabolism; siroheme biosynthesis; sirohydrochlorin from precorrin-2: step 1/1.</text>
</comment>
<dbReference type="NCBIfam" id="TIGR01469">
    <property type="entry name" value="cobA_cysG_Cterm"/>
    <property type="match status" value="1"/>
</dbReference>
<feature type="binding site" evidence="16">
    <location>
        <position position="305"/>
    </location>
    <ligand>
        <name>S-adenosyl-L-methionine</name>
        <dbReference type="ChEBI" id="CHEBI:59789"/>
    </ligand>
</feature>
<evidence type="ECO:0000259" key="19">
    <source>
        <dbReference type="Pfam" id="PF00590"/>
    </source>
</evidence>
<dbReference type="HAMAP" id="MF_01646">
    <property type="entry name" value="Siroheme_synth"/>
    <property type="match status" value="1"/>
</dbReference>
<evidence type="ECO:0000256" key="1">
    <source>
        <dbReference type="ARBA" id="ARBA00005010"/>
    </source>
</evidence>
<feature type="modified residue" description="Phosphoserine" evidence="16">
    <location>
        <position position="128"/>
    </location>
</feature>
<dbReference type="InterPro" id="IPR003043">
    <property type="entry name" value="Uropor_MeTrfase_CS"/>
</dbReference>
<dbReference type="InterPro" id="IPR050161">
    <property type="entry name" value="Siro_Cobalamin_biosynth"/>
</dbReference>
<evidence type="ECO:0000256" key="16">
    <source>
        <dbReference type="HAMAP-Rule" id="MF_01646"/>
    </source>
</evidence>
<keyword evidence="6 16" id="KW-0808">Transferase</keyword>